<dbReference type="EMBL" id="BJZU01000090">
    <property type="protein sequence ID" value="GEP06101.1"/>
    <property type="molecule type" value="Genomic_DNA"/>
</dbReference>
<evidence type="ECO:0000313" key="5">
    <source>
        <dbReference type="Proteomes" id="UP001156856"/>
    </source>
</evidence>
<evidence type="ECO:0000256" key="1">
    <source>
        <dbReference type="SAM" id="MobiDB-lite"/>
    </source>
</evidence>
<dbReference type="Proteomes" id="UP001156856">
    <property type="component" value="Unassembled WGS sequence"/>
</dbReference>
<evidence type="ECO:0000313" key="2">
    <source>
        <dbReference type="EMBL" id="GEP06101.1"/>
    </source>
</evidence>
<reference evidence="5" key="2">
    <citation type="journal article" date="2019" name="Int. J. Syst. Evol. Microbiol.">
        <title>The Global Catalogue of Microorganisms (GCM) 10K type strain sequencing project: providing services to taxonomists for standard genome sequencing and annotation.</title>
        <authorList>
            <consortium name="The Broad Institute Genomics Platform"/>
            <consortium name="The Broad Institute Genome Sequencing Center for Infectious Disease"/>
            <person name="Wu L."/>
            <person name="Ma J."/>
        </authorList>
    </citation>
    <scope>NUCLEOTIDE SEQUENCE [LARGE SCALE GENOMIC DNA]</scope>
    <source>
        <strain evidence="5">NBRC 107715</strain>
    </source>
</reference>
<gene>
    <name evidence="3" type="ORF">GCM10007888_59000</name>
    <name evidence="2" type="ORF">MOX02_41390</name>
</gene>
<organism evidence="2 4">
    <name type="scientific">Methylobacterium oxalidis</name>
    <dbReference type="NCBI Taxonomy" id="944322"/>
    <lineage>
        <taxon>Bacteria</taxon>
        <taxon>Pseudomonadati</taxon>
        <taxon>Pseudomonadota</taxon>
        <taxon>Alphaproteobacteria</taxon>
        <taxon>Hyphomicrobiales</taxon>
        <taxon>Methylobacteriaceae</taxon>
        <taxon>Methylobacterium</taxon>
    </lineage>
</organism>
<reference evidence="3" key="4">
    <citation type="submission" date="2023-01" db="EMBL/GenBank/DDBJ databases">
        <title>Draft genome sequence of Methylobacterium oxalidis strain NBRC 107715.</title>
        <authorList>
            <person name="Sun Q."/>
            <person name="Mori K."/>
        </authorList>
    </citation>
    <scope>NUCLEOTIDE SEQUENCE</scope>
    <source>
        <strain evidence="3">NBRC 107715</strain>
    </source>
</reference>
<reference evidence="2 4" key="3">
    <citation type="submission" date="2019-07" db="EMBL/GenBank/DDBJ databases">
        <title>Whole genome shotgun sequence of Methylobacterium oxalidis NBRC 107715.</title>
        <authorList>
            <person name="Hosoyama A."/>
            <person name="Uohara A."/>
            <person name="Ohji S."/>
            <person name="Ichikawa N."/>
        </authorList>
    </citation>
    <scope>NUCLEOTIDE SEQUENCE [LARGE SCALE GENOMIC DNA]</scope>
    <source>
        <strain evidence="2 4">NBRC 107715</strain>
    </source>
</reference>
<accession>A0A512J814</accession>
<keyword evidence="5" id="KW-1185">Reference proteome</keyword>
<protein>
    <submittedName>
        <fullName evidence="2">Uncharacterized protein</fullName>
    </submittedName>
</protein>
<proteinExistence type="predicted"/>
<comment type="caution">
    <text evidence="2">The sequence shown here is derived from an EMBL/GenBank/DDBJ whole genome shotgun (WGS) entry which is preliminary data.</text>
</comment>
<dbReference type="RefSeq" id="WP_147027635.1">
    <property type="nucleotide sequence ID" value="NZ_BJZU01000090.1"/>
</dbReference>
<reference evidence="3" key="1">
    <citation type="journal article" date="2014" name="Int. J. Syst. Evol. Microbiol.">
        <title>Complete genome of a new Firmicutes species belonging to the dominant human colonic microbiota ('Ruminococcus bicirculans') reveals two chromosomes and a selective capacity to utilize plant glucans.</title>
        <authorList>
            <consortium name="NISC Comparative Sequencing Program"/>
            <person name="Wegmann U."/>
            <person name="Louis P."/>
            <person name="Goesmann A."/>
            <person name="Henrissat B."/>
            <person name="Duncan S.H."/>
            <person name="Flint H.J."/>
        </authorList>
    </citation>
    <scope>NUCLEOTIDE SEQUENCE</scope>
    <source>
        <strain evidence="3">NBRC 107715</strain>
    </source>
</reference>
<dbReference type="AlphaFoldDB" id="A0A512J814"/>
<evidence type="ECO:0000313" key="3">
    <source>
        <dbReference type="EMBL" id="GLS67516.1"/>
    </source>
</evidence>
<name>A0A512J814_9HYPH</name>
<feature type="region of interest" description="Disordered" evidence="1">
    <location>
        <begin position="1"/>
        <end position="25"/>
    </location>
</feature>
<dbReference type="EMBL" id="BSPK01000112">
    <property type="protein sequence ID" value="GLS67516.1"/>
    <property type="molecule type" value="Genomic_DNA"/>
</dbReference>
<sequence>MASVDNGLSAPPAGQADRNPADPGDAAYLELHQRREALERSLALVQVRLRCAPDAAERARVQAEEEDLLRELDRVLTQIRAAEYRRRPGARRW</sequence>
<dbReference type="OrthoDB" id="8002262at2"/>
<evidence type="ECO:0000313" key="4">
    <source>
        <dbReference type="Proteomes" id="UP000321960"/>
    </source>
</evidence>
<dbReference type="Proteomes" id="UP000321960">
    <property type="component" value="Unassembled WGS sequence"/>
</dbReference>